<evidence type="ECO:0000256" key="1">
    <source>
        <dbReference type="SAM" id="Coils"/>
    </source>
</evidence>
<accession>A0A329RUN1</accession>
<feature type="compositionally biased region" description="Basic and acidic residues" evidence="2">
    <location>
        <begin position="40"/>
        <end position="57"/>
    </location>
</feature>
<dbReference type="VEuPathDB" id="FungiDB:PC110_g15125"/>
<dbReference type="Proteomes" id="UP000251314">
    <property type="component" value="Unassembled WGS sequence"/>
</dbReference>
<name>A0A329RUN1_9STRA</name>
<feature type="region of interest" description="Disordered" evidence="2">
    <location>
        <begin position="39"/>
        <end position="64"/>
    </location>
</feature>
<dbReference type="GO" id="GO:0003676">
    <property type="term" value="F:nucleic acid binding"/>
    <property type="evidence" value="ECO:0007669"/>
    <property type="project" value="InterPro"/>
</dbReference>
<dbReference type="Gene3D" id="3.30.420.10">
    <property type="entry name" value="Ribonuclease H-like superfamily/Ribonuclease H"/>
    <property type="match status" value="1"/>
</dbReference>
<dbReference type="InterPro" id="IPR036397">
    <property type="entry name" value="RNaseH_sf"/>
</dbReference>
<keyword evidence="1" id="KW-0175">Coiled coil</keyword>
<evidence type="ECO:0000313" key="3">
    <source>
        <dbReference type="EMBL" id="RAW28507.1"/>
    </source>
</evidence>
<dbReference type="AlphaFoldDB" id="A0A329RUN1"/>
<reference evidence="3 4" key="1">
    <citation type="submission" date="2018-01" db="EMBL/GenBank/DDBJ databases">
        <title>Draft genome of the strawberry crown rot pathogen Phytophthora cactorum.</title>
        <authorList>
            <person name="Armitage A.D."/>
            <person name="Lysoe E."/>
            <person name="Nellist C.F."/>
            <person name="Harrison R.J."/>
            <person name="Brurberg M.B."/>
        </authorList>
    </citation>
    <scope>NUCLEOTIDE SEQUENCE [LARGE SCALE GENOMIC DNA]</scope>
    <source>
        <strain evidence="3 4">10300</strain>
    </source>
</reference>
<feature type="coiled-coil region" evidence="1">
    <location>
        <begin position="615"/>
        <end position="642"/>
    </location>
</feature>
<protein>
    <submittedName>
        <fullName evidence="3">Uncharacterized protein</fullName>
    </submittedName>
</protein>
<dbReference type="SUPFAM" id="SSF58104">
    <property type="entry name" value="Methyl-accepting chemotaxis protein (MCP) signaling domain"/>
    <property type="match status" value="1"/>
</dbReference>
<evidence type="ECO:0000256" key="2">
    <source>
        <dbReference type="SAM" id="MobiDB-lite"/>
    </source>
</evidence>
<comment type="caution">
    <text evidence="3">The sequence shown here is derived from an EMBL/GenBank/DDBJ whole genome shotgun (WGS) entry which is preliminary data.</text>
</comment>
<dbReference type="OrthoDB" id="70173at2759"/>
<sequence>MGGGKALGELEHWWIVGLHDVPLREISRKTGRSRTCLRKVIKEERGPRTDESGERPRAGRQPSLSEREVRLLVRAAAKGDCFTREIKTRFRIKASVRMNQRLLKTGDHLVYTKMVRTLPLTAAHKTAHMNWPEEHILKQDKWISTIFSDGKKFNIDDPDGFKYLWRDMRRPAQSYVHRQNGGGNIMVWGAFSAAEGLAFDTGPASAHAVQDYALARHKSVRTVRASGSDRRLVCSSEVPCGFFVQIYRKRMADKKTYGKWYIASLDLTHSEGCNSVCRLTTRQVAALPAFVEAVRANPKASIESLMDLVQERHGVSLQKQLRLVYRARGLIRNGKVVNSNLLPSQDAPLPERQYVRCRATDKKASPEPKRPKSAGRMTWSDALVESLLIERLVKHGEQFVDAGDQSQHRELWEIIQNEFNTMHAETATVTQLRAKFRYLQEQYQKVCAEEDAAARDATKLVIYPRCWDMLAEYFGEEGVHTCPDVGVDHEEVLATEANASQALSVPGQVDNQLSAQSAPLVPQITPASVQAPKQPPVYSAPMHAVPQSQSLVVRLASSPMQTDVVAKRRRLSTSETSVVQQDLRPLANAAPDAANEVARKLETIQSVQSDMARSMDGMKQVVEQSNEAIRGLQQALNQSNQVNTALLDFLRRQPSA</sequence>
<dbReference type="EMBL" id="MJFZ01000484">
    <property type="protein sequence ID" value="RAW28507.1"/>
    <property type="molecule type" value="Genomic_DNA"/>
</dbReference>
<keyword evidence="4" id="KW-1185">Reference proteome</keyword>
<evidence type="ECO:0000313" key="4">
    <source>
        <dbReference type="Proteomes" id="UP000251314"/>
    </source>
</evidence>
<gene>
    <name evidence="3" type="ORF">PC110_g15125</name>
</gene>
<proteinExistence type="predicted"/>
<organism evidence="3 4">
    <name type="scientific">Phytophthora cactorum</name>
    <dbReference type="NCBI Taxonomy" id="29920"/>
    <lineage>
        <taxon>Eukaryota</taxon>
        <taxon>Sar</taxon>
        <taxon>Stramenopiles</taxon>
        <taxon>Oomycota</taxon>
        <taxon>Peronosporomycetes</taxon>
        <taxon>Peronosporales</taxon>
        <taxon>Peronosporaceae</taxon>
        <taxon>Phytophthora</taxon>
    </lineage>
</organism>